<dbReference type="Gene3D" id="1.20.1280.50">
    <property type="match status" value="1"/>
</dbReference>
<gene>
    <name evidence="12" type="ORF">ASPBRDRAFT_196564</name>
</gene>
<evidence type="ECO:0000256" key="7">
    <source>
        <dbReference type="ARBA" id="ARBA00030034"/>
    </source>
</evidence>
<comment type="subunit">
    <text evidence="3">Component of the SCF(sconB) E3 ubiquitin ligase complex.</text>
</comment>
<evidence type="ECO:0000256" key="9">
    <source>
        <dbReference type="PROSITE-ProRule" id="PRU00221"/>
    </source>
</evidence>
<sequence>MARDTAQTPTIPRLRLLQGAASYSSDFTAPSLSAPFKLDEGYSDETRSQPDKELLNSPPDDVMPLPDWVHAHSEAERAELAYNILRTLRASTVASVVEKLAPLLHMDPVLKLPPEITAEIFSYLDPQTLVTASLASRSWRNRIFDSRLWRDLYISEGWRVDIDAVHTYEQEHSGLESPQLRKSRLRHIDPDLGEPKQKKRVPPSWLDSRATGSLDNNEAVQGDGLQPSAAADVEGDHPMSDASNDRGPVLAAGQQSSSARHESSGTAQSSTNLQQNSTNAGPPKSSLLMRMPNGAAKMNWPHLYRVRRRLEENWTKGRFTNFQLPHPNHMEECHQECVYAIQFTERWLVSGSRDKTVRVWDLDTKRLWYPPLQGHTKSVLCLQFDPRPSEDIIVSGSSDKNVIIWRFSTGEKLHEIAPAHDDSVLNLRFDERYIVTCSKDKLIKVWNRRQLTPMDKDYPSVFQGSGVSYPSYIVDTSEIPAFILEAEIAKNHIRTLSPYSLLMILDGHTAAVNAIQLNEDEIVSASGDRLIKVWNLRNGACRKTMIGHEKGIACVQFDSKRIISGSNDDTVRIFDHASGAEVACLHGHANLVRTVQAGFGDPPGAEEALRLEALAVDNEFRDAQRTGANVDLPPSALRRAGYQQSTNGSRNPRDIKALGAKIPPGGGGSQWGRIVSGSYDETIIIWKKDNEGRWVVGQKLRQADAAANASYSHLDSAARQAIARSNAFAQAQQAQQAQATMAAAAISAAPQQGQPHGAGHGQNQQLQQQLQPQSQPQPARLPTSNSNTNESSSQNGPWPAHLALNPALLISNNLPTVQQSTTQAQAPPPIMHAGAPMRPPIIPPHVQQQLQHPRVRVHPAPQQPPTSRIFKLQFDAHKIICASQDPRIVGWDFAADDEELKEACQFFKGL</sequence>
<evidence type="ECO:0000313" key="13">
    <source>
        <dbReference type="Proteomes" id="UP000184499"/>
    </source>
</evidence>
<dbReference type="PANTHER" id="PTHR14604:SF4">
    <property type="entry name" value="F-BOX DOMAIN-CONTAINING PROTEIN"/>
    <property type="match status" value="1"/>
</dbReference>
<feature type="compositionally biased region" description="Basic and acidic residues" evidence="10">
    <location>
        <begin position="187"/>
        <end position="196"/>
    </location>
</feature>
<comment type="similarity">
    <text evidence="2">Belongs to the WD repeat MET30/SCONB/SCON-2 family.</text>
</comment>
<name>A0A1L9UHA6_ASPBC</name>
<evidence type="ECO:0000256" key="10">
    <source>
        <dbReference type="SAM" id="MobiDB-lite"/>
    </source>
</evidence>
<dbReference type="InterPro" id="IPR001810">
    <property type="entry name" value="F-box_dom"/>
</dbReference>
<dbReference type="SUPFAM" id="SSF50978">
    <property type="entry name" value="WD40 repeat-like"/>
    <property type="match status" value="1"/>
</dbReference>
<dbReference type="PRINTS" id="PR00320">
    <property type="entry name" value="GPROTEINBRPT"/>
</dbReference>
<dbReference type="OrthoDB" id="19711at2759"/>
<dbReference type="Pfam" id="PF12937">
    <property type="entry name" value="F-box-like"/>
    <property type="match status" value="1"/>
</dbReference>
<dbReference type="PROSITE" id="PS00678">
    <property type="entry name" value="WD_REPEATS_1"/>
    <property type="match status" value="2"/>
</dbReference>
<dbReference type="GeneID" id="93573492"/>
<evidence type="ECO:0000256" key="6">
    <source>
        <dbReference type="ARBA" id="ARBA00022737"/>
    </source>
</evidence>
<dbReference type="PROSITE" id="PS50294">
    <property type="entry name" value="WD_REPEATS_REGION"/>
    <property type="match status" value="4"/>
</dbReference>
<comment type="function">
    <text evidence="1">Component of the SCF(sconB) E3 ubiquitin ligase complex involved in the regulation of sulfur metabolite repression, probably by mediating the inactivation or degradation of the metR transcription factor.</text>
</comment>
<dbReference type="InterPro" id="IPR001680">
    <property type="entry name" value="WD40_rpt"/>
</dbReference>
<dbReference type="EMBL" id="KV878685">
    <property type="protein sequence ID" value="OJJ71028.1"/>
    <property type="molecule type" value="Genomic_DNA"/>
</dbReference>
<evidence type="ECO:0000256" key="4">
    <source>
        <dbReference type="ARBA" id="ARBA00015819"/>
    </source>
</evidence>
<dbReference type="PROSITE" id="PS50181">
    <property type="entry name" value="FBOX"/>
    <property type="match status" value="1"/>
</dbReference>
<dbReference type="InterPro" id="IPR020472">
    <property type="entry name" value="WD40_PAC1"/>
</dbReference>
<organism evidence="12 13">
    <name type="scientific">Aspergillus brasiliensis (strain CBS 101740 / IMI 381727 / IBT 21946)</name>
    <dbReference type="NCBI Taxonomy" id="767769"/>
    <lineage>
        <taxon>Eukaryota</taxon>
        <taxon>Fungi</taxon>
        <taxon>Dikarya</taxon>
        <taxon>Ascomycota</taxon>
        <taxon>Pezizomycotina</taxon>
        <taxon>Eurotiomycetes</taxon>
        <taxon>Eurotiomycetidae</taxon>
        <taxon>Eurotiales</taxon>
        <taxon>Aspergillaceae</taxon>
        <taxon>Aspergillus</taxon>
        <taxon>Aspergillus subgen. Circumdati</taxon>
    </lineage>
</organism>
<dbReference type="InterPro" id="IPR036322">
    <property type="entry name" value="WD40_repeat_dom_sf"/>
</dbReference>
<evidence type="ECO:0000256" key="8">
    <source>
        <dbReference type="ARBA" id="ARBA00032113"/>
    </source>
</evidence>
<feature type="domain" description="F-box" evidence="11">
    <location>
        <begin position="106"/>
        <end position="152"/>
    </location>
</feature>
<dbReference type="Pfam" id="PF00400">
    <property type="entry name" value="WD40"/>
    <property type="match status" value="5"/>
</dbReference>
<evidence type="ECO:0000256" key="1">
    <source>
        <dbReference type="ARBA" id="ARBA00002730"/>
    </source>
</evidence>
<protein>
    <recommendedName>
        <fullName evidence="4">Probable E3 ubiquitin ligase complex SCF subunit sconB</fullName>
    </recommendedName>
    <alternativeName>
        <fullName evidence="8">Sulfur controller B</fullName>
    </alternativeName>
    <alternativeName>
        <fullName evidence="7">Sulfur metabolite repression control protein B</fullName>
    </alternativeName>
</protein>
<dbReference type="InterPro" id="IPR050995">
    <property type="entry name" value="WD-F-box_domain-protein"/>
</dbReference>
<dbReference type="OMA" id="HSKGIAC"/>
<evidence type="ECO:0000313" key="12">
    <source>
        <dbReference type="EMBL" id="OJJ71028.1"/>
    </source>
</evidence>
<proteinExistence type="inferred from homology"/>
<dbReference type="AlphaFoldDB" id="A0A1L9UHA6"/>
<dbReference type="STRING" id="767769.A0A1L9UHA6"/>
<dbReference type="InterPro" id="IPR019775">
    <property type="entry name" value="WD40_repeat_CS"/>
</dbReference>
<dbReference type="SUPFAM" id="SSF81383">
    <property type="entry name" value="F-box domain"/>
    <property type="match status" value="1"/>
</dbReference>
<reference evidence="13" key="1">
    <citation type="journal article" date="2017" name="Genome Biol.">
        <title>Comparative genomics reveals high biological diversity and specific adaptations in the industrially and medically important fungal genus Aspergillus.</title>
        <authorList>
            <person name="de Vries R.P."/>
            <person name="Riley R."/>
            <person name="Wiebenga A."/>
            <person name="Aguilar-Osorio G."/>
            <person name="Amillis S."/>
            <person name="Uchima C.A."/>
            <person name="Anderluh G."/>
            <person name="Asadollahi M."/>
            <person name="Askin M."/>
            <person name="Barry K."/>
            <person name="Battaglia E."/>
            <person name="Bayram O."/>
            <person name="Benocci T."/>
            <person name="Braus-Stromeyer S.A."/>
            <person name="Caldana C."/>
            <person name="Canovas D."/>
            <person name="Cerqueira G.C."/>
            <person name="Chen F."/>
            <person name="Chen W."/>
            <person name="Choi C."/>
            <person name="Clum A."/>
            <person name="Dos Santos R.A."/>
            <person name="Damasio A.R."/>
            <person name="Diallinas G."/>
            <person name="Emri T."/>
            <person name="Fekete E."/>
            <person name="Flipphi M."/>
            <person name="Freyberg S."/>
            <person name="Gallo A."/>
            <person name="Gournas C."/>
            <person name="Habgood R."/>
            <person name="Hainaut M."/>
            <person name="Harispe M.L."/>
            <person name="Henrissat B."/>
            <person name="Hilden K.S."/>
            <person name="Hope R."/>
            <person name="Hossain A."/>
            <person name="Karabika E."/>
            <person name="Karaffa L."/>
            <person name="Karanyi Z."/>
            <person name="Krasevec N."/>
            <person name="Kuo A."/>
            <person name="Kusch H."/>
            <person name="LaButti K."/>
            <person name="Lagendijk E.L."/>
            <person name="Lapidus A."/>
            <person name="Levasseur A."/>
            <person name="Lindquist E."/>
            <person name="Lipzen A."/>
            <person name="Logrieco A.F."/>
            <person name="MacCabe A."/>
            <person name="Maekelae M.R."/>
            <person name="Malavazi I."/>
            <person name="Melin P."/>
            <person name="Meyer V."/>
            <person name="Mielnichuk N."/>
            <person name="Miskei M."/>
            <person name="Molnar A.P."/>
            <person name="Mule G."/>
            <person name="Ngan C.Y."/>
            <person name="Orejas M."/>
            <person name="Orosz E."/>
            <person name="Ouedraogo J.P."/>
            <person name="Overkamp K.M."/>
            <person name="Park H.-S."/>
            <person name="Perrone G."/>
            <person name="Piumi F."/>
            <person name="Punt P.J."/>
            <person name="Ram A.F."/>
            <person name="Ramon A."/>
            <person name="Rauscher S."/>
            <person name="Record E."/>
            <person name="Riano-Pachon D.M."/>
            <person name="Robert V."/>
            <person name="Roehrig J."/>
            <person name="Ruller R."/>
            <person name="Salamov A."/>
            <person name="Salih N.S."/>
            <person name="Samson R.A."/>
            <person name="Sandor E."/>
            <person name="Sanguinetti M."/>
            <person name="Schuetze T."/>
            <person name="Sepcic K."/>
            <person name="Shelest E."/>
            <person name="Sherlock G."/>
            <person name="Sophianopoulou V."/>
            <person name="Squina F.M."/>
            <person name="Sun H."/>
            <person name="Susca A."/>
            <person name="Todd R.B."/>
            <person name="Tsang A."/>
            <person name="Unkles S.E."/>
            <person name="van de Wiele N."/>
            <person name="van Rossen-Uffink D."/>
            <person name="Oliveira J.V."/>
            <person name="Vesth T.C."/>
            <person name="Visser J."/>
            <person name="Yu J.-H."/>
            <person name="Zhou M."/>
            <person name="Andersen M.R."/>
            <person name="Archer D.B."/>
            <person name="Baker S.E."/>
            <person name="Benoit I."/>
            <person name="Brakhage A.A."/>
            <person name="Braus G.H."/>
            <person name="Fischer R."/>
            <person name="Frisvad J.C."/>
            <person name="Goldman G.H."/>
            <person name="Houbraken J."/>
            <person name="Oakley B."/>
            <person name="Pocsi I."/>
            <person name="Scazzocchio C."/>
            <person name="Seiboth B."/>
            <person name="vanKuyk P.A."/>
            <person name="Wortman J."/>
            <person name="Dyer P.S."/>
            <person name="Grigoriev I.V."/>
        </authorList>
    </citation>
    <scope>NUCLEOTIDE SEQUENCE [LARGE SCALE GENOMIC DNA]</scope>
    <source>
        <strain evidence="13">CBS 101740 / IMI 381727 / IBT 21946</strain>
    </source>
</reference>
<dbReference type="VEuPathDB" id="FungiDB:ASPBRDRAFT_196564"/>
<evidence type="ECO:0000256" key="2">
    <source>
        <dbReference type="ARBA" id="ARBA00007968"/>
    </source>
</evidence>
<dbReference type="Proteomes" id="UP000184499">
    <property type="component" value="Unassembled WGS sequence"/>
</dbReference>
<dbReference type="RefSeq" id="XP_067478276.1">
    <property type="nucleotide sequence ID" value="XM_067621004.1"/>
</dbReference>
<dbReference type="CDD" id="cd00200">
    <property type="entry name" value="WD40"/>
    <property type="match status" value="1"/>
</dbReference>
<dbReference type="InterPro" id="IPR015943">
    <property type="entry name" value="WD40/YVTN_repeat-like_dom_sf"/>
</dbReference>
<accession>A0A1L9UHA6</accession>
<feature type="region of interest" description="Disordered" evidence="10">
    <location>
        <begin position="25"/>
        <end position="59"/>
    </location>
</feature>
<keyword evidence="13" id="KW-1185">Reference proteome</keyword>
<evidence type="ECO:0000256" key="3">
    <source>
        <dbReference type="ARBA" id="ARBA00011725"/>
    </source>
</evidence>
<keyword evidence="6" id="KW-0677">Repeat</keyword>
<feature type="compositionally biased region" description="Polar residues" evidence="10">
    <location>
        <begin position="210"/>
        <end position="219"/>
    </location>
</feature>
<feature type="repeat" description="WD" evidence="9">
    <location>
        <begin position="417"/>
        <end position="447"/>
    </location>
</feature>
<dbReference type="SMART" id="SM00320">
    <property type="entry name" value="WD40"/>
    <property type="match status" value="7"/>
</dbReference>
<feature type="compositionally biased region" description="Low complexity" evidence="10">
    <location>
        <begin position="746"/>
        <end position="795"/>
    </location>
</feature>
<feature type="repeat" description="WD" evidence="9">
    <location>
        <begin position="545"/>
        <end position="584"/>
    </location>
</feature>
<feature type="repeat" description="WD" evidence="9">
    <location>
        <begin position="331"/>
        <end position="364"/>
    </location>
</feature>
<feature type="compositionally biased region" description="Basic and acidic residues" evidence="10">
    <location>
        <begin position="37"/>
        <end position="54"/>
    </location>
</feature>
<dbReference type="SMART" id="SM00256">
    <property type="entry name" value="FBOX"/>
    <property type="match status" value="1"/>
</dbReference>
<keyword evidence="5 9" id="KW-0853">WD repeat</keyword>
<evidence type="ECO:0000259" key="11">
    <source>
        <dbReference type="PROSITE" id="PS50181"/>
    </source>
</evidence>
<dbReference type="InterPro" id="IPR036047">
    <property type="entry name" value="F-box-like_dom_sf"/>
</dbReference>
<feature type="compositionally biased region" description="Polar residues" evidence="10">
    <location>
        <begin position="253"/>
        <end position="280"/>
    </location>
</feature>
<dbReference type="Gene3D" id="2.130.10.10">
    <property type="entry name" value="YVTN repeat-like/Quinoprotein amine dehydrogenase"/>
    <property type="match status" value="2"/>
</dbReference>
<evidence type="ECO:0000256" key="5">
    <source>
        <dbReference type="ARBA" id="ARBA00022574"/>
    </source>
</evidence>
<dbReference type="PANTHER" id="PTHR14604">
    <property type="entry name" value="WD40 REPEAT PF20"/>
    <property type="match status" value="1"/>
</dbReference>
<dbReference type="PROSITE" id="PS50082">
    <property type="entry name" value="WD_REPEATS_2"/>
    <property type="match status" value="5"/>
</dbReference>
<feature type="region of interest" description="Disordered" evidence="10">
    <location>
        <begin position="187"/>
        <end position="290"/>
    </location>
</feature>
<feature type="repeat" description="WD" evidence="9">
    <location>
        <begin position="372"/>
        <end position="415"/>
    </location>
</feature>
<feature type="region of interest" description="Disordered" evidence="10">
    <location>
        <begin position="746"/>
        <end position="800"/>
    </location>
</feature>
<feature type="repeat" description="WD" evidence="9">
    <location>
        <begin position="505"/>
        <end position="544"/>
    </location>
</feature>